<accession>A0A2S7ZS10</accession>
<dbReference type="Proteomes" id="UP000303581">
    <property type="component" value="Unassembled WGS sequence"/>
</dbReference>
<protein>
    <submittedName>
        <fullName evidence="3">Uncharacterized protein</fullName>
    </submittedName>
</protein>
<dbReference type="Proteomes" id="UP000238877">
    <property type="component" value="Unassembled WGS sequence"/>
</dbReference>
<dbReference type="RefSeq" id="WP_105092206.1">
    <property type="nucleotide sequence ID" value="NZ_BJCR01000026.1"/>
</dbReference>
<keyword evidence="5" id="KW-1185">Reference proteome</keyword>
<evidence type="ECO:0000256" key="1">
    <source>
        <dbReference type="SAM" id="MobiDB-lite"/>
    </source>
</evidence>
<gene>
    <name evidence="2" type="ORF">PAGU1579_08470</name>
    <name evidence="3" type="ORF">VTHSUH11_00120</name>
</gene>
<sequence length="187" mass="21730">MNAQEYRAYREEQAYKKKQNRQSIRKNAPMSDICVTHSMIRPKAKENPSKGLIRATLKGYSNLNIEIEKLRAIIHNYKAHAGVAIYGNTAIHTSTKRDLSDTLAKVEDNKRKFARLVFMERWLENALYGLHGLRAEYIIYIIEVYLRGKKEPERRKVARIIEAIYEKGLELPTIEQAQIVINENGKE</sequence>
<organism evidence="3 4">
    <name type="scientific">Veillonella tobetsuensis</name>
    <dbReference type="NCBI Taxonomy" id="1110546"/>
    <lineage>
        <taxon>Bacteria</taxon>
        <taxon>Bacillati</taxon>
        <taxon>Bacillota</taxon>
        <taxon>Negativicutes</taxon>
        <taxon>Veillonellales</taxon>
        <taxon>Veillonellaceae</taxon>
        <taxon>Veillonella</taxon>
    </lineage>
</organism>
<proteinExistence type="predicted"/>
<feature type="region of interest" description="Disordered" evidence="1">
    <location>
        <begin position="1"/>
        <end position="26"/>
    </location>
</feature>
<evidence type="ECO:0000313" key="3">
    <source>
        <dbReference type="EMBL" id="PQL26056.1"/>
    </source>
</evidence>
<evidence type="ECO:0000313" key="5">
    <source>
        <dbReference type="Proteomes" id="UP000303581"/>
    </source>
</evidence>
<evidence type="ECO:0000313" key="4">
    <source>
        <dbReference type="Proteomes" id="UP000238877"/>
    </source>
</evidence>
<evidence type="ECO:0000313" key="2">
    <source>
        <dbReference type="EMBL" id="GCL69078.1"/>
    </source>
</evidence>
<dbReference type="AlphaFoldDB" id="A0A2S7ZS10"/>
<reference evidence="3 4" key="1">
    <citation type="submission" date="2018-01" db="EMBL/GenBank/DDBJ databases">
        <title>Draft genome sequences of clinical isolates and type strains of oral Veillonella including Veillonella infantum sp., nov.</title>
        <authorList>
            <person name="Mashima I."/>
            <person name="Liao Y.-C."/>
            <person name="Sabharwal A."/>
            <person name="Haase E.M."/>
            <person name="Nakazawa F."/>
            <person name="Scannapieco F.A."/>
        </authorList>
    </citation>
    <scope>NUCLEOTIDE SEQUENCE [LARGE SCALE GENOMIC DNA]</scope>
    <source>
        <strain evidence="3 4">Y6</strain>
    </source>
</reference>
<dbReference type="EMBL" id="PPDF01000001">
    <property type="protein sequence ID" value="PQL26056.1"/>
    <property type="molecule type" value="Genomic_DNA"/>
</dbReference>
<dbReference type="EMBL" id="BJCR01000026">
    <property type="protein sequence ID" value="GCL69078.1"/>
    <property type="molecule type" value="Genomic_DNA"/>
</dbReference>
<reference evidence="2 5" key="2">
    <citation type="submission" date="2019-03" db="EMBL/GenBank/DDBJ databases">
        <title>Draft genome sequences of two Veillonella tobetsuensis clinical isolates from intraoperative bronchial fluids of elderly patients with pulmonary carcinoma.</title>
        <authorList>
            <person name="Akiyama T."/>
        </authorList>
    </citation>
    <scope>NUCLEOTIDE SEQUENCE [LARGE SCALE GENOMIC DNA]</scope>
    <source>
        <strain evidence="2 5">PAGU 1579</strain>
    </source>
</reference>
<name>A0A2S7ZS10_9FIRM</name>
<comment type="caution">
    <text evidence="3">The sequence shown here is derived from an EMBL/GenBank/DDBJ whole genome shotgun (WGS) entry which is preliminary data.</text>
</comment>